<dbReference type="OrthoDB" id="9810430at2"/>
<name>B9XA84_PEDPL</name>
<dbReference type="NCBIfam" id="TIGR01730">
    <property type="entry name" value="RND_mfp"/>
    <property type="match status" value="1"/>
</dbReference>
<evidence type="ECO:0000256" key="1">
    <source>
        <dbReference type="ARBA" id="ARBA00009477"/>
    </source>
</evidence>
<evidence type="ECO:0000313" key="6">
    <source>
        <dbReference type="Proteomes" id="UP000003688"/>
    </source>
</evidence>
<dbReference type="Pfam" id="PF25917">
    <property type="entry name" value="BSH_RND"/>
    <property type="match status" value="1"/>
</dbReference>
<feature type="region of interest" description="Disordered" evidence="2">
    <location>
        <begin position="266"/>
        <end position="286"/>
    </location>
</feature>
<proteinExistence type="inferred from homology"/>
<reference evidence="5 6" key="1">
    <citation type="journal article" date="2011" name="J. Bacteriol.">
        <title>Genome sequence of 'Pedosphaera parvula' Ellin514, an aerobic Verrucomicrobial isolate from pasture soil.</title>
        <authorList>
            <person name="Kant R."/>
            <person name="van Passel M.W."/>
            <person name="Sangwan P."/>
            <person name="Palva A."/>
            <person name="Lucas S."/>
            <person name="Copeland A."/>
            <person name="Lapidus A."/>
            <person name="Glavina Del Rio T."/>
            <person name="Dalin E."/>
            <person name="Tice H."/>
            <person name="Bruce D."/>
            <person name="Goodwin L."/>
            <person name="Pitluck S."/>
            <person name="Chertkov O."/>
            <person name="Larimer F.W."/>
            <person name="Land M.L."/>
            <person name="Hauser L."/>
            <person name="Brettin T.S."/>
            <person name="Detter J.C."/>
            <person name="Han S."/>
            <person name="de Vos W.M."/>
            <person name="Janssen P.H."/>
            <person name="Smidt H."/>
        </authorList>
    </citation>
    <scope>NUCLEOTIDE SEQUENCE [LARGE SCALE GENOMIC DNA]</scope>
    <source>
        <strain evidence="5 6">Ellin514</strain>
    </source>
</reference>
<feature type="region of interest" description="Disordered" evidence="2">
    <location>
        <begin position="334"/>
        <end position="369"/>
    </location>
</feature>
<feature type="compositionally biased region" description="Low complexity" evidence="2">
    <location>
        <begin position="269"/>
        <end position="286"/>
    </location>
</feature>
<dbReference type="Pfam" id="PF25990">
    <property type="entry name" value="Beta-barrel_YknX"/>
    <property type="match status" value="1"/>
</dbReference>
<dbReference type="Gene3D" id="2.40.50.100">
    <property type="match status" value="1"/>
</dbReference>
<dbReference type="RefSeq" id="WP_007412732.1">
    <property type="nucleotide sequence ID" value="NZ_ABOX02000001.1"/>
</dbReference>
<comment type="caution">
    <text evidence="5">The sequence shown here is derived from an EMBL/GenBank/DDBJ whole genome shotgun (WGS) entry which is preliminary data.</text>
</comment>
<gene>
    <name evidence="5" type="ORF">Cflav_PD6060</name>
</gene>
<keyword evidence="6" id="KW-1185">Reference proteome</keyword>
<dbReference type="Gene3D" id="1.10.287.470">
    <property type="entry name" value="Helix hairpin bin"/>
    <property type="match status" value="1"/>
</dbReference>
<dbReference type="PANTHER" id="PTHR30469:SF33">
    <property type="entry name" value="SLR1207 PROTEIN"/>
    <property type="match status" value="1"/>
</dbReference>
<evidence type="ECO:0000259" key="3">
    <source>
        <dbReference type="Pfam" id="PF25917"/>
    </source>
</evidence>
<protein>
    <submittedName>
        <fullName evidence="5">Efflux transporter, RND family, MFP subunit</fullName>
    </submittedName>
</protein>
<evidence type="ECO:0000259" key="4">
    <source>
        <dbReference type="Pfam" id="PF25990"/>
    </source>
</evidence>
<dbReference type="InterPro" id="IPR058636">
    <property type="entry name" value="Beta-barrel_YknX"/>
</dbReference>
<feature type="domain" description="YknX-like beta-barrel" evidence="4">
    <location>
        <begin position="234"/>
        <end position="311"/>
    </location>
</feature>
<feature type="region of interest" description="Disordered" evidence="2">
    <location>
        <begin position="424"/>
        <end position="443"/>
    </location>
</feature>
<dbReference type="SUPFAM" id="SSF111369">
    <property type="entry name" value="HlyD-like secretion proteins"/>
    <property type="match status" value="1"/>
</dbReference>
<evidence type="ECO:0000313" key="5">
    <source>
        <dbReference type="EMBL" id="EEF63425.1"/>
    </source>
</evidence>
<dbReference type="InterPro" id="IPR058625">
    <property type="entry name" value="MdtA-like_BSH"/>
</dbReference>
<organism evidence="5 6">
    <name type="scientific">Pedosphaera parvula (strain Ellin514)</name>
    <dbReference type="NCBI Taxonomy" id="320771"/>
    <lineage>
        <taxon>Bacteria</taxon>
        <taxon>Pseudomonadati</taxon>
        <taxon>Verrucomicrobiota</taxon>
        <taxon>Pedosphaerae</taxon>
        <taxon>Pedosphaerales</taxon>
        <taxon>Pedosphaeraceae</taxon>
        <taxon>Pedosphaera</taxon>
    </lineage>
</organism>
<dbReference type="InterPro" id="IPR006143">
    <property type="entry name" value="RND_pump_MFP"/>
</dbReference>
<evidence type="ECO:0000256" key="2">
    <source>
        <dbReference type="SAM" id="MobiDB-lite"/>
    </source>
</evidence>
<dbReference type="GO" id="GO:1990281">
    <property type="term" value="C:efflux pump complex"/>
    <property type="evidence" value="ECO:0007669"/>
    <property type="project" value="TreeGrafter"/>
</dbReference>
<dbReference type="Gene3D" id="2.40.420.20">
    <property type="match status" value="1"/>
</dbReference>
<comment type="similarity">
    <text evidence="1">Belongs to the membrane fusion protein (MFP) (TC 8.A.1) family.</text>
</comment>
<dbReference type="AlphaFoldDB" id="B9XA84"/>
<dbReference type="GO" id="GO:0015562">
    <property type="term" value="F:efflux transmembrane transporter activity"/>
    <property type="evidence" value="ECO:0007669"/>
    <property type="project" value="TreeGrafter"/>
</dbReference>
<dbReference type="Proteomes" id="UP000003688">
    <property type="component" value="Unassembled WGS sequence"/>
</dbReference>
<dbReference type="Gene3D" id="2.40.30.170">
    <property type="match status" value="1"/>
</dbReference>
<accession>B9XA84</accession>
<dbReference type="EMBL" id="ABOX02000001">
    <property type="protein sequence ID" value="EEF63425.1"/>
    <property type="molecule type" value="Genomic_DNA"/>
</dbReference>
<feature type="domain" description="Multidrug resistance protein MdtA-like barrel-sandwich hybrid" evidence="3">
    <location>
        <begin position="65"/>
        <end position="209"/>
    </location>
</feature>
<dbReference type="PANTHER" id="PTHR30469">
    <property type="entry name" value="MULTIDRUG RESISTANCE PROTEIN MDTA"/>
    <property type="match status" value="1"/>
</dbReference>
<dbReference type="STRING" id="320771.Cflav_PD6060"/>
<sequence precursor="true">MANPKSKKRKKLLVFSLILLALIGLTGVAVLKKKEPIITVQKEKVSRRNLTELVVANGKVQPVVQVKISPEVSGEITDLPVKEGQCVKKGDLLVKIKPDNYTASRNSADANYKYSVANSNTAWANLQKAELEYQRNESLFKTKLISDSAFLEAKTTYDVAKANLVGSIQQVEMAHASLQKAEDDLSKTTIYSPLDGTITKLNSQLGERVVGTAMMAGTEIMTVSDLNAMETRVDIGEIDVVLIQVGQKARLDVDAFKDRKFNGTVTDIANSSKNSSNATSSSSTEATKFEVKIRIDEKEQFRPGMSVTAEIETRYRTNVITVPIQSVTTRFPKGTPTNSVALGKDDAHAANSSVNSSTPAAEKKKLAEAPKPSEVVFLVDGERAKMVPVKRGISDDNYVEITEGLKEDQQVVSGGYKAINRELEEGKQIKASEAKPEGGAEKK</sequence>